<dbReference type="SUPFAM" id="SSF52972">
    <property type="entry name" value="ITPase-like"/>
    <property type="match status" value="1"/>
</dbReference>
<evidence type="ECO:0008006" key="4">
    <source>
        <dbReference type="Google" id="ProtNLM"/>
    </source>
</evidence>
<sequence>MKLPLPEASVRLQELLWTNDVVLGSRSLGRRKVLDGCGCRYIATMDPAIDEKAIRGTTAEETCLAVARGKADELERRLKGKDVLLLCADQVAVCDGEMREKPESADEAKRFIKDYSAGKEVVTYTALVLIDCKDGRSVEGVHKAATWFDPIPEDIINNIIANSNCLVYRCAGSFCIDDVMGPFVKSIEGGSDSVMGLPLGLLQELLEKIR</sequence>
<evidence type="ECO:0000313" key="2">
    <source>
        <dbReference type="EMBL" id="KAF4671099.1"/>
    </source>
</evidence>
<dbReference type="InterPro" id="IPR003697">
    <property type="entry name" value="Maf-like"/>
</dbReference>
<dbReference type="PANTHER" id="PTHR43213:SF4">
    <property type="entry name" value="7-METHYL-GTP PYROPHOSPHATASE"/>
    <property type="match status" value="1"/>
</dbReference>
<dbReference type="GO" id="GO:0047429">
    <property type="term" value="F:nucleoside triphosphate diphosphatase activity"/>
    <property type="evidence" value="ECO:0007669"/>
    <property type="project" value="InterPro"/>
</dbReference>
<dbReference type="AlphaFoldDB" id="A0A7J6MHN0"/>
<dbReference type="Proteomes" id="UP000591131">
    <property type="component" value="Unassembled WGS sequence"/>
</dbReference>
<organism evidence="2 3">
    <name type="scientific">Perkinsus chesapeaki</name>
    <name type="common">Clam parasite</name>
    <name type="synonym">Perkinsus andrewsi</name>
    <dbReference type="NCBI Taxonomy" id="330153"/>
    <lineage>
        <taxon>Eukaryota</taxon>
        <taxon>Sar</taxon>
        <taxon>Alveolata</taxon>
        <taxon>Perkinsozoa</taxon>
        <taxon>Perkinsea</taxon>
        <taxon>Perkinsida</taxon>
        <taxon>Perkinsidae</taxon>
        <taxon>Perkinsus</taxon>
    </lineage>
</organism>
<gene>
    <name evidence="2" type="ORF">FOL47_001689</name>
</gene>
<dbReference type="OrthoDB" id="10267058at2759"/>
<evidence type="ECO:0000313" key="3">
    <source>
        <dbReference type="Proteomes" id="UP000591131"/>
    </source>
</evidence>
<keyword evidence="3" id="KW-1185">Reference proteome</keyword>
<dbReference type="PANTHER" id="PTHR43213">
    <property type="entry name" value="BIFUNCTIONAL DTTP/UTP PYROPHOSPHATASE/METHYLTRANSFERASE PROTEIN-RELATED"/>
    <property type="match status" value="1"/>
</dbReference>
<dbReference type="HAMAP" id="MF_00528">
    <property type="entry name" value="Maf"/>
    <property type="match status" value="1"/>
</dbReference>
<dbReference type="PIRSF" id="PIRSF006305">
    <property type="entry name" value="Maf"/>
    <property type="match status" value="1"/>
</dbReference>
<comment type="caution">
    <text evidence="2">The sequence shown here is derived from an EMBL/GenBank/DDBJ whole genome shotgun (WGS) entry which is preliminary data.</text>
</comment>
<dbReference type="Pfam" id="PF02545">
    <property type="entry name" value="Maf"/>
    <property type="match status" value="1"/>
</dbReference>
<accession>A0A7J6MHN0</accession>
<dbReference type="EMBL" id="JAAPAO010000141">
    <property type="protein sequence ID" value="KAF4671099.1"/>
    <property type="molecule type" value="Genomic_DNA"/>
</dbReference>
<dbReference type="Gene3D" id="3.90.950.10">
    <property type="match status" value="1"/>
</dbReference>
<proteinExistence type="inferred from homology"/>
<evidence type="ECO:0000256" key="1">
    <source>
        <dbReference type="ARBA" id="ARBA00022801"/>
    </source>
</evidence>
<dbReference type="InterPro" id="IPR029001">
    <property type="entry name" value="ITPase-like_fam"/>
</dbReference>
<keyword evidence="1" id="KW-0378">Hydrolase</keyword>
<reference evidence="2 3" key="1">
    <citation type="submission" date="2020-04" db="EMBL/GenBank/DDBJ databases">
        <title>Perkinsus chesapeaki whole genome sequence.</title>
        <authorList>
            <person name="Bogema D.R."/>
        </authorList>
    </citation>
    <scope>NUCLEOTIDE SEQUENCE [LARGE SCALE GENOMIC DNA]</scope>
    <source>
        <strain evidence="2">ATCC PRA-425</strain>
    </source>
</reference>
<name>A0A7J6MHN0_PERCH</name>
<protein>
    <recommendedName>
        <fullName evidence="4">Maf-like protein</fullName>
    </recommendedName>
</protein>